<dbReference type="GO" id="GO:0016887">
    <property type="term" value="F:ATP hydrolysis activity"/>
    <property type="evidence" value="ECO:0007669"/>
    <property type="project" value="InterPro"/>
</dbReference>
<dbReference type="RefSeq" id="WP_066635725.1">
    <property type="nucleotide sequence ID" value="NZ_CP014989.1"/>
</dbReference>
<evidence type="ECO:0000259" key="7">
    <source>
        <dbReference type="PROSITE" id="PS50929"/>
    </source>
</evidence>
<feature type="transmembrane region" description="Helical" evidence="5">
    <location>
        <begin position="140"/>
        <end position="161"/>
    </location>
</feature>
<feature type="transmembrane region" description="Helical" evidence="5">
    <location>
        <begin position="248"/>
        <end position="271"/>
    </location>
</feature>
<dbReference type="InterPro" id="IPR027417">
    <property type="entry name" value="P-loop_NTPase"/>
</dbReference>
<keyword evidence="9" id="KW-1185">Reference proteome</keyword>
<evidence type="ECO:0000256" key="2">
    <source>
        <dbReference type="ARBA" id="ARBA00022692"/>
    </source>
</evidence>
<dbReference type="PROSITE" id="PS00211">
    <property type="entry name" value="ABC_TRANSPORTER_1"/>
    <property type="match status" value="1"/>
</dbReference>
<dbReference type="SUPFAM" id="SSF90123">
    <property type="entry name" value="ABC transporter transmembrane region"/>
    <property type="match status" value="1"/>
</dbReference>
<dbReference type="GO" id="GO:0005524">
    <property type="term" value="F:ATP binding"/>
    <property type="evidence" value="ECO:0007669"/>
    <property type="project" value="InterPro"/>
</dbReference>
<evidence type="ECO:0000256" key="3">
    <source>
        <dbReference type="ARBA" id="ARBA00022989"/>
    </source>
</evidence>
<keyword evidence="2 5" id="KW-0812">Transmembrane</keyword>
<evidence type="ECO:0000256" key="4">
    <source>
        <dbReference type="ARBA" id="ARBA00023136"/>
    </source>
</evidence>
<dbReference type="Gene3D" id="3.40.50.300">
    <property type="entry name" value="P-loop containing nucleotide triphosphate hydrolases"/>
    <property type="match status" value="1"/>
</dbReference>
<dbReference type="AlphaFoldDB" id="A0A1B1N8U7"/>
<dbReference type="InterPro" id="IPR003439">
    <property type="entry name" value="ABC_transporter-like_ATP-bd"/>
</dbReference>
<dbReference type="GO" id="GO:0005886">
    <property type="term" value="C:plasma membrane"/>
    <property type="evidence" value="ECO:0007669"/>
    <property type="project" value="UniProtKB-SubCell"/>
</dbReference>
<dbReference type="PANTHER" id="PTHR43394:SF1">
    <property type="entry name" value="ATP-BINDING CASSETTE SUB-FAMILY B MEMBER 10, MITOCHONDRIAL"/>
    <property type="match status" value="1"/>
</dbReference>
<feature type="transmembrane region" description="Helical" evidence="5">
    <location>
        <begin position="167"/>
        <end position="184"/>
    </location>
</feature>
<organism evidence="8 9">
    <name type="scientific">Serinicoccus hydrothermalis</name>
    <dbReference type="NCBI Taxonomy" id="1758689"/>
    <lineage>
        <taxon>Bacteria</taxon>
        <taxon>Bacillati</taxon>
        <taxon>Actinomycetota</taxon>
        <taxon>Actinomycetes</taxon>
        <taxon>Micrococcales</taxon>
        <taxon>Ornithinimicrobiaceae</taxon>
        <taxon>Serinicoccus</taxon>
    </lineage>
</organism>
<keyword evidence="4 5" id="KW-0472">Membrane</keyword>
<proteinExistence type="predicted"/>
<dbReference type="PANTHER" id="PTHR43394">
    <property type="entry name" value="ATP-DEPENDENT PERMEASE MDL1, MITOCHONDRIAL"/>
    <property type="match status" value="1"/>
</dbReference>
<feature type="domain" description="ABC transmembrane type-1" evidence="7">
    <location>
        <begin position="26"/>
        <end position="308"/>
    </location>
</feature>
<dbReference type="EMBL" id="CP014989">
    <property type="protein sequence ID" value="ANS77849.1"/>
    <property type="molecule type" value="Genomic_DNA"/>
</dbReference>
<dbReference type="InterPro" id="IPR011527">
    <property type="entry name" value="ABC1_TM_dom"/>
</dbReference>
<dbReference type="CDD" id="cd07346">
    <property type="entry name" value="ABC_6TM_exporters"/>
    <property type="match status" value="1"/>
</dbReference>
<dbReference type="GO" id="GO:0015421">
    <property type="term" value="F:ABC-type oligopeptide transporter activity"/>
    <property type="evidence" value="ECO:0007669"/>
    <property type="project" value="TreeGrafter"/>
</dbReference>
<dbReference type="InterPro" id="IPR017871">
    <property type="entry name" value="ABC_transporter-like_CS"/>
</dbReference>
<dbReference type="InterPro" id="IPR039421">
    <property type="entry name" value="Type_1_exporter"/>
</dbReference>
<dbReference type="InterPro" id="IPR036640">
    <property type="entry name" value="ABC1_TM_sf"/>
</dbReference>
<dbReference type="PROSITE" id="PS50929">
    <property type="entry name" value="ABC_TM1F"/>
    <property type="match status" value="1"/>
</dbReference>
<protein>
    <submittedName>
        <fullName evidence="8">Bifunctional ABC transporter</fullName>
    </submittedName>
</protein>
<dbReference type="OrthoDB" id="4966664at2"/>
<accession>A0A1B1N8U7</accession>
<evidence type="ECO:0000313" key="8">
    <source>
        <dbReference type="EMBL" id="ANS77849.1"/>
    </source>
</evidence>
<dbReference type="PROSITE" id="PS50893">
    <property type="entry name" value="ABC_TRANSPORTER_2"/>
    <property type="match status" value="1"/>
</dbReference>
<dbReference type="SUPFAM" id="SSF52540">
    <property type="entry name" value="P-loop containing nucleoside triphosphate hydrolases"/>
    <property type="match status" value="1"/>
</dbReference>
<sequence>MARAAAAHTPGSVVRLAFSRSRGGAVLCAVMVSVHQVCEASTPVIVGLALDDAVAQGSVSRTWMWLALLAAVYAVLSLCGNGAGPVGVRAATRAEHDVRQAVVARVLDRHGSQLGRQRSTGERLSIASSDASQVGRAVDALAVGTSGAAALLVASTALFLISPLLGLVAVGSVVLVVFVAPFLARPLQTRSAAQQEAAAGAAEVAVDLVSGLRVLGGLGAGRPAAQRYREVSQVSRHARVRAGATESVFEGITTTIGGFLLIAVASVGALLTLDGDITPGQLVAGVGLAQFLVGPVQRLAATGALVASVRASAGRIAELLDTPVAVEDGDRGDDRDPARLPATVEVRDLRGAHLDGLDLTVGPGEVVGVVVDDLGARTELLDALARRRAPAAGSLVVGGRPATDLPLETLDRHLVVPPHEGSLFTETLTEMLGGTGGRALEAAQAQEVGGRLAQDGVLHGGRNLSGGQRQRLSLARALAADPPLLVLDDPTSALDPVTESAVADGLRELRSGARSTLLVTGSPTLLSTADWVVLVQGGRAVLTGTHTECSTDPRYAAVVLS</sequence>
<dbReference type="Gene3D" id="1.20.1560.10">
    <property type="entry name" value="ABC transporter type 1, transmembrane domain"/>
    <property type="match status" value="1"/>
</dbReference>
<feature type="transmembrane region" description="Helical" evidence="5">
    <location>
        <begin position="25"/>
        <end position="50"/>
    </location>
</feature>
<dbReference type="PATRIC" id="fig|1758689.4.peg.457"/>
<evidence type="ECO:0000259" key="6">
    <source>
        <dbReference type="PROSITE" id="PS50893"/>
    </source>
</evidence>
<gene>
    <name evidence="8" type="ORF">SGUI_0453</name>
</gene>
<dbReference type="Proteomes" id="UP000092482">
    <property type="component" value="Chromosome"/>
</dbReference>
<keyword evidence="3 5" id="KW-1133">Transmembrane helix</keyword>
<evidence type="ECO:0000256" key="5">
    <source>
        <dbReference type="SAM" id="Phobius"/>
    </source>
</evidence>
<evidence type="ECO:0000313" key="9">
    <source>
        <dbReference type="Proteomes" id="UP000092482"/>
    </source>
</evidence>
<dbReference type="KEGG" id="serj:SGUI_0453"/>
<feature type="transmembrane region" description="Helical" evidence="5">
    <location>
        <begin position="62"/>
        <end position="83"/>
    </location>
</feature>
<name>A0A1B1N8U7_9MICO</name>
<evidence type="ECO:0000256" key="1">
    <source>
        <dbReference type="ARBA" id="ARBA00004651"/>
    </source>
</evidence>
<feature type="domain" description="ABC transporter" evidence="6">
    <location>
        <begin position="338"/>
        <end position="560"/>
    </location>
</feature>
<dbReference type="STRING" id="1758689.SGUI_0453"/>
<reference evidence="8 9" key="1">
    <citation type="submission" date="2016-03" db="EMBL/GenBank/DDBJ databases">
        <title>Shallow-sea hydrothermal system.</title>
        <authorList>
            <person name="Tang K."/>
        </authorList>
    </citation>
    <scope>NUCLEOTIDE SEQUENCE [LARGE SCALE GENOMIC DNA]</scope>
    <source>
        <strain evidence="8 9">JLT9</strain>
    </source>
</reference>
<dbReference type="Pfam" id="PF00005">
    <property type="entry name" value="ABC_tran"/>
    <property type="match status" value="1"/>
</dbReference>
<dbReference type="Pfam" id="PF00664">
    <property type="entry name" value="ABC_membrane"/>
    <property type="match status" value="1"/>
</dbReference>
<comment type="subcellular location">
    <subcellularLocation>
        <location evidence="1">Cell membrane</location>
        <topology evidence="1">Multi-pass membrane protein</topology>
    </subcellularLocation>
</comment>